<feature type="compositionally biased region" description="Polar residues" evidence="1">
    <location>
        <begin position="477"/>
        <end position="488"/>
    </location>
</feature>
<name>E5R0V0_ARTGP</name>
<dbReference type="GeneID" id="10032671"/>
<evidence type="ECO:0000313" key="3">
    <source>
        <dbReference type="Proteomes" id="UP000002669"/>
    </source>
</evidence>
<feature type="compositionally biased region" description="Basic and acidic residues" evidence="1">
    <location>
        <begin position="126"/>
        <end position="139"/>
    </location>
</feature>
<feature type="compositionally biased region" description="Basic and acidic residues" evidence="1">
    <location>
        <begin position="84"/>
        <end position="102"/>
    </location>
</feature>
<evidence type="ECO:0000256" key="1">
    <source>
        <dbReference type="SAM" id="MobiDB-lite"/>
    </source>
</evidence>
<feature type="compositionally biased region" description="Low complexity" evidence="1">
    <location>
        <begin position="496"/>
        <end position="506"/>
    </location>
</feature>
<dbReference type="AlphaFoldDB" id="E5R0V0"/>
<protein>
    <submittedName>
        <fullName evidence="2">Uncharacterized protein</fullName>
    </submittedName>
</protein>
<dbReference type="RefSeq" id="XP_003177344.1">
    <property type="nucleotide sequence ID" value="XM_003177296.1"/>
</dbReference>
<feature type="region of interest" description="Disordered" evidence="1">
    <location>
        <begin position="439"/>
        <end position="526"/>
    </location>
</feature>
<accession>E5R0V0</accession>
<keyword evidence="3" id="KW-1185">Reference proteome</keyword>
<evidence type="ECO:0000313" key="2">
    <source>
        <dbReference type="EMBL" id="EFQ98392.1"/>
    </source>
</evidence>
<dbReference type="HOGENOM" id="CLU_032072_0_0_1"/>
<feature type="region of interest" description="Disordered" evidence="1">
    <location>
        <begin position="84"/>
        <end position="146"/>
    </location>
</feature>
<feature type="region of interest" description="Disordered" evidence="1">
    <location>
        <begin position="1"/>
        <end position="50"/>
    </location>
</feature>
<feature type="compositionally biased region" description="Polar residues" evidence="1">
    <location>
        <begin position="394"/>
        <end position="405"/>
    </location>
</feature>
<gene>
    <name evidence="2" type="ORF">MGYG_01422</name>
</gene>
<feature type="region of interest" description="Disordered" evidence="1">
    <location>
        <begin position="377"/>
        <end position="405"/>
    </location>
</feature>
<feature type="compositionally biased region" description="Basic residues" evidence="1">
    <location>
        <begin position="19"/>
        <end position="41"/>
    </location>
</feature>
<dbReference type="eggNOG" id="ENOG502T3TM">
    <property type="taxonomic scope" value="Eukaryota"/>
</dbReference>
<feature type="region of interest" description="Disordered" evidence="1">
    <location>
        <begin position="544"/>
        <end position="572"/>
    </location>
</feature>
<reference evidence="3" key="1">
    <citation type="journal article" date="2012" name="MBio">
        <title>Comparative genome analysis of Trichophyton rubrum and related dermatophytes reveals candidate genes involved in infection.</title>
        <authorList>
            <person name="Martinez D.A."/>
            <person name="Oliver B.G."/>
            <person name="Graeser Y."/>
            <person name="Goldberg J.M."/>
            <person name="Li W."/>
            <person name="Martinez-Rossi N.M."/>
            <person name="Monod M."/>
            <person name="Shelest E."/>
            <person name="Barton R.C."/>
            <person name="Birch E."/>
            <person name="Brakhage A.A."/>
            <person name="Chen Z."/>
            <person name="Gurr S.J."/>
            <person name="Heiman D."/>
            <person name="Heitman J."/>
            <person name="Kosti I."/>
            <person name="Rossi A."/>
            <person name="Saif S."/>
            <person name="Samalova M."/>
            <person name="Saunders C.W."/>
            <person name="Shea T."/>
            <person name="Summerbell R.C."/>
            <person name="Xu J."/>
            <person name="Young S."/>
            <person name="Zeng Q."/>
            <person name="Birren B.W."/>
            <person name="Cuomo C.A."/>
            <person name="White T.C."/>
        </authorList>
    </citation>
    <scope>NUCLEOTIDE SEQUENCE [LARGE SCALE GENOMIC DNA]</scope>
    <source>
        <strain evidence="3">ATCC MYA-4604 / CBS 118893</strain>
    </source>
</reference>
<organism evidence="3">
    <name type="scientific">Arthroderma gypseum (strain ATCC MYA-4604 / CBS 118893)</name>
    <name type="common">Microsporum gypseum</name>
    <dbReference type="NCBI Taxonomy" id="535722"/>
    <lineage>
        <taxon>Eukaryota</taxon>
        <taxon>Fungi</taxon>
        <taxon>Dikarya</taxon>
        <taxon>Ascomycota</taxon>
        <taxon>Pezizomycotina</taxon>
        <taxon>Eurotiomycetes</taxon>
        <taxon>Eurotiomycetidae</taxon>
        <taxon>Onygenales</taxon>
        <taxon>Arthrodermataceae</taxon>
        <taxon>Nannizzia</taxon>
    </lineage>
</organism>
<dbReference type="InParanoid" id="E5R0V0"/>
<proteinExistence type="predicted"/>
<sequence>MTRPVSASRTTAGRPSVAKSRHALRRRNYPSRSRNRQRQHRLALGGNTRSQKTLTQLNFVLPHDSSDSDDANGDFQLLEAEASRCSEIEGQKPKKQTMENHGKKGKRRQDHRPNRTLTQMVNVDWTHPRPERSDTGDHARHPRKRRGVEMESILECAENVVDEDGSFNPPVDNVSNKGENGVEAMLAKQEPSYQTILSEKAPGHGEMLPPANPVTPRKQTSRVIPSSQSPESPEITLNSPRTPRNMKNNPLRLSLASPEVLLSPSPNKRRRSLLRFDANDYDSQVVLDDGFVGNYSAPGSPASVLSSPKAVSDPSVSFREEICSRFNAARRERQIEEVQTLNRRQPESIVYETDGEAELDSIEDECSNLPGISGARKLGDSSGRDTPLLAPECNTEQSSQNLPTSTYMSDTMSLYYTRQPMSYAFEKFHPSQLLRDVSESARDTEIVESSQPNPLPTFDSGSQEIPAKGRPRVECENASSTHQSDTEPNQPPLSLSPVVQVESSQRSQEEVEVEVPSSQTLETENGSRRIITCSQLLTESLLESIPGPPAWISGSHNNDLNDLNDHAARHQS</sequence>
<feature type="region of interest" description="Disordered" evidence="1">
    <location>
        <begin position="203"/>
        <end position="250"/>
    </location>
</feature>
<dbReference type="EMBL" id="DS989822">
    <property type="protein sequence ID" value="EFQ98392.1"/>
    <property type="molecule type" value="Genomic_DNA"/>
</dbReference>
<feature type="compositionally biased region" description="Polar residues" evidence="1">
    <location>
        <begin position="1"/>
        <end position="13"/>
    </location>
</feature>
<dbReference type="VEuPathDB" id="FungiDB:MGYG_01422"/>
<feature type="compositionally biased region" description="Polar residues" evidence="1">
    <location>
        <begin position="235"/>
        <end position="248"/>
    </location>
</feature>
<dbReference type="OrthoDB" id="73788at2759"/>
<feature type="compositionally biased region" description="Low complexity" evidence="1">
    <location>
        <begin position="225"/>
        <end position="234"/>
    </location>
</feature>
<feature type="compositionally biased region" description="Basic and acidic residues" evidence="1">
    <location>
        <begin position="563"/>
        <end position="572"/>
    </location>
</feature>
<dbReference type="OMA" id="FWMGSQD"/>
<dbReference type="Proteomes" id="UP000002669">
    <property type="component" value="Unassembled WGS sequence"/>
</dbReference>